<dbReference type="EMBL" id="QTSX02005071">
    <property type="protein sequence ID" value="KAJ9061402.1"/>
    <property type="molecule type" value="Genomic_DNA"/>
</dbReference>
<sequence length="59" mass="6333">MSIVLGLATVGLVLGLDRGRLAKRATVRFTLAIACVDVIKAASIIMYSLWNMVAGLVNW</sequence>
<evidence type="ECO:0000313" key="2">
    <source>
        <dbReference type="Proteomes" id="UP001165960"/>
    </source>
</evidence>
<reference evidence="1" key="1">
    <citation type="submission" date="2022-04" db="EMBL/GenBank/DDBJ databases">
        <title>Genome of the entomopathogenic fungus Entomophthora muscae.</title>
        <authorList>
            <person name="Elya C."/>
            <person name="Lovett B.R."/>
            <person name="Lee E."/>
            <person name="Macias A.M."/>
            <person name="Hajek A.E."/>
            <person name="De Bivort B.L."/>
            <person name="Kasson M.T."/>
            <person name="De Fine Licht H.H."/>
            <person name="Stajich J.E."/>
        </authorList>
    </citation>
    <scope>NUCLEOTIDE SEQUENCE</scope>
    <source>
        <strain evidence="1">Berkeley</strain>
    </source>
</reference>
<dbReference type="Proteomes" id="UP001165960">
    <property type="component" value="Unassembled WGS sequence"/>
</dbReference>
<name>A0ACC2SG82_9FUNG</name>
<proteinExistence type="predicted"/>
<organism evidence="1 2">
    <name type="scientific">Entomophthora muscae</name>
    <dbReference type="NCBI Taxonomy" id="34485"/>
    <lineage>
        <taxon>Eukaryota</taxon>
        <taxon>Fungi</taxon>
        <taxon>Fungi incertae sedis</taxon>
        <taxon>Zoopagomycota</taxon>
        <taxon>Entomophthoromycotina</taxon>
        <taxon>Entomophthoromycetes</taxon>
        <taxon>Entomophthorales</taxon>
        <taxon>Entomophthoraceae</taxon>
        <taxon>Entomophthora</taxon>
    </lineage>
</organism>
<gene>
    <name evidence="1" type="ORF">DSO57_1021046</name>
</gene>
<accession>A0ACC2SG82</accession>
<comment type="caution">
    <text evidence="1">The sequence shown here is derived from an EMBL/GenBank/DDBJ whole genome shotgun (WGS) entry which is preliminary data.</text>
</comment>
<evidence type="ECO:0000313" key="1">
    <source>
        <dbReference type="EMBL" id="KAJ9061402.1"/>
    </source>
</evidence>
<protein>
    <submittedName>
        <fullName evidence="1">Uncharacterized protein</fullName>
    </submittedName>
</protein>
<keyword evidence="2" id="KW-1185">Reference proteome</keyword>